<dbReference type="Proteomes" id="UP001469553">
    <property type="component" value="Unassembled WGS sequence"/>
</dbReference>
<dbReference type="EMBL" id="JAHRIP010037636">
    <property type="protein sequence ID" value="MEQ2294116.1"/>
    <property type="molecule type" value="Genomic_DNA"/>
</dbReference>
<comment type="caution">
    <text evidence="1">The sequence shown here is derived from an EMBL/GenBank/DDBJ whole genome shotgun (WGS) entry which is preliminary data.</text>
</comment>
<feature type="non-terminal residue" evidence="1">
    <location>
        <position position="99"/>
    </location>
</feature>
<sequence>MDYSSCHLNLWSTLPFSIMFTIKSDPEFCRNIMSLHLDSFSSLKPQIRKCRAGESHKNYQFLEKHGLGVEETATRGEACLQIPVCGFISGADGRMHKEM</sequence>
<organism evidence="1 2">
    <name type="scientific">Ameca splendens</name>
    <dbReference type="NCBI Taxonomy" id="208324"/>
    <lineage>
        <taxon>Eukaryota</taxon>
        <taxon>Metazoa</taxon>
        <taxon>Chordata</taxon>
        <taxon>Craniata</taxon>
        <taxon>Vertebrata</taxon>
        <taxon>Euteleostomi</taxon>
        <taxon>Actinopterygii</taxon>
        <taxon>Neopterygii</taxon>
        <taxon>Teleostei</taxon>
        <taxon>Neoteleostei</taxon>
        <taxon>Acanthomorphata</taxon>
        <taxon>Ovalentaria</taxon>
        <taxon>Atherinomorphae</taxon>
        <taxon>Cyprinodontiformes</taxon>
        <taxon>Goodeidae</taxon>
        <taxon>Ameca</taxon>
    </lineage>
</organism>
<evidence type="ECO:0000313" key="2">
    <source>
        <dbReference type="Proteomes" id="UP001469553"/>
    </source>
</evidence>
<name>A0ABV0YK33_9TELE</name>
<evidence type="ECO:0000313" key="1">
    <source>
        <dbReference type="EMBL" id="MEQ2294116.1"/>
    </source>
</evidence>
<proteinExistence type="predicted"/>
<keyword evidence="2" id="KW-1185">Reference proteome</keyword>
<gene>
    <name evidence="1" type="ORF">AMECASPLE_000552</name>
</gene>
<protein>
    <submittedName>
        <fullName evidence="1">Uncharacterized protein</fullName>
    </submittedName>
</protein>
<reference evidence="1 2" key="1">
    <citation type="submission" date="2021-06" db="EMBL/GenBank/DDBJ databases">
        <authorList>
            <person name="Palmer J.M."/>
        </authorList>
    </citation>
    <scope>NUCLEOTIDE SEQUENCE [LARGE SCALE GENOMIC DNA]</scope>
    <source>
        <strain evidence="1 2">AS_MEX2019</strain>
        <tissue evidence="1">Muscle</tissue>
    </source>
</reference>
<accession>A0ABV0YK33</accession>